<dbReference type="Pfam" id="PF01656">
    <property type="entry name" value="CbiA"/>
    <property type="match status" value="1"/>
</dbReference>
<dbReference type="RefSeq" id="WP_166031523.1">
    <property type="nucleotide sequence ID" value="NZ_CP048877.1"/>
</dbReference>
<sequence>MGKIADALEKFNREKKTPLSTHSIHPEGPPKKEGAGGKDPSEASTSVPGTGALDPRLIVFTQPRSLASEHFKLLRARLINPRQGPVPRVVMVSSAMDKEGKSFVAANLAASVAQSLEYHALLIDCDLRKPSAHIYYGQNNDEGLSDYLQGRTPLPRLLKRPPVEKLSLLTAGPPPNKPSDLLSSARMADLIEEVRSRYPDRLVILDTTPVQLTSEPVNLARFVDTVIFVVRYGKSKRELVEDSIERLGRGKILGVVFNAFEIPPRKYSYFRSKKYYGYYG</sequence>
<accession>A0A6G7PUV0</accession>
<evidence type="ECO:0000313" key="2">
    <source>
        <dbReference type="EMBL" id="QIJ71301.1"/>
    </source>
</evidence>
<keyword evidence="3" id="KW-1185">Reference proteome</keyword>
<feature type="compositionally biased region" description="Basic and acidic residues" evidence="1">
    <location>
        <begin position="1"/>
        <end position="17"/>
    </location>
</feature>
<keyword evidence="2" id="KW-0418">Kinase</keyword>
<dbReference type="InterPro" id="IPR027417">
    <property type="entry name" value="P-loop_NTPase"/>
</dbReference>
<dbReference type="GO" id="GO:0005886">
    <property type="term" value="C:plasma membrane"/>
    <property type="evidence" value="ECO:0007669"/>
    <property type="project" value="TreeGrafter"/>
</dbReference>
<dbReference type="InterPro" id="IPR002586">
    <property type="entry name" value="CobQ/CobB/MinD/ParA_Nub-bd_dom"/>
</dbReference>
<feature type="compositionally biased region" description="Basic and acidic residues" evidence="1">
    <location>
        <begin position="24"/>
        <end position="41"/>
    </location>
</feature>
<dbReference type="InterPro" id="IPR005702">
    <property type="entry name" value="Wzc-like_C"/>
</dbReference>
<gene>
    <name evidence="2" type="ORF">G4V39_02950</name>
</gene>
<feature type="region of interest" description="Disordered" evidence="1">
    <location>
        <begin position="1"/>
        <end position="50"/>
    </location>
</feature>
<dbReference type="PANTHER" id="PTHR32309">
    <property type="entry name" value="TYROSINE-PROTEIN KINASE"/>
    <property type="match status" value="1"/>
</dbReference>
<keyword evidence="2" id="KW-0808">Transferase</keyword>
<name>A0A6G7PUV0_9BACT</name>
<evidence type="ECO:0000313" key="3">
    <source>
        <dbReference type="Proteomes" id="UP000502179"/>
    </source>
</evidence>
<proteinExistence type="predicted"/>
<reference evidence="2 3" key="1">
    <citation type="submission" date="2020-02" db="EMBL/GenBank/DDBJ databases">
        <title>Genome analysis of Thermosulfuriphilus ammonigenes ST65T, an anaerobic thermophilic chemolithoautotrophic bacterium isolated from a deep-sea hydrothermal vent.</title>
        <authorList>
            <person name="Slobodkina G."/>
            <person name="Allioux M."/>
            <person name="Merkel A."/>
            <person name="Alain K."/>
            <person name="Jebbar M."/>
            <person name="Slobodkin A."/>
        </authorList>
    </citation>
    <scope>NUCLEOTIDE SEQUENCE [LARGE SCALE GENOMIC DNA]</scope>
    <source>
        <strain evidence="2 3">ST65</strain>
    </source>
</reference>
<dbReference type="EMBL" id="CP048877">
    <property type="protein sequence ID" value="QIJ71301.1"/>
    <property type="molecule type" value="Genomic_DNA"/>
</dbReference>
<dbReference type="KEGG" id="tav:G4V39_02950"/>
<dbReference type="AlphaFoldDB" id="A0A6G7PUV0"/>
<protein>
    <submittedName>
        <fullName evidence="2">CpsD/CapB family tyrosine-protein kinase</fullName>
    </submittedName>
</protein>
<dbReference type="InterPro" id="IPR050445">
    <property type="entry name" value="Bact_polysacc_biosynth/exp"/>
</dbReference>
<dbReference type="GO" id="GO:0004713">
    <property type="term" value="F:protein tyrosine kinase activity"/>
    <property type="evidence" value="ECO:0007669"/>
    <property type="project" value="TreeGrafter"/>
</dbReference>
<dbReference type="SUPFAM" id="SSF52540">
    <property type="entry name" value="P-loop containing nucleoside triphosphate hydrolases"/>
    <property type="match status" value="1"/>
</dbReference>
<evidence type="ECO:0000256" key="1">
    <source>
        <dbReference type="SAM" id="MobiDB-lite"/>
    </source>
</evidence>
<dbReference type="Gene3D" id="3.40.50.300">
    <property type="entry name" value="P-loop containing nucleotide triphosphate hydrolases"/>
    <property type="match status" value="1"/>
</dbReference>
<dbReference type="NCBIfam" id="TIGR01007">
    <property type="entry name" value="eps_fam"/>
    <property type="match status" value="1"/>
</dbReference>
<dbReference type="CDD" id="cd05387">
    <property type="entry name" value="BY-kinase"/>
    <property type="match status" value="1"/>
</dbReference>
<dbReference type="PANTHER" id="PTHR32309:SF13">
    <property type="entry name" value="FERRIC ENTEROBACTIN TRANSPORT PROTEIN FEPE"/>
    <property type="match status" value="1"/>
</dbReference>
<organism evidence="2 3">
    <name type="scientific">Thermosulfuriphilus ammonigenes</name>
    <dbReference type="NCBI Taxonomy" id="1936021"/>
    <lineage>
        <taxon>Bacteria</taxon>
        <taxon>Pseudomonadati</taxon>
        <taxon>Thermodesulfobacteriota</taxon>
        <taxon>Thermodesulfobacteria</taxon>
        <taxon>Thermodesulfobacteriales</taxon>
        <taxon>Thermodesulfobacteriaceae</taxon>
        <taxon>Thermosulfuriphilus</taxon>
    </lineage>
</organism>
<dbReference type="Proteomes" id="UP000502179">
    <property type="component" value="Chromosome"/>
</dbReference>